<organism evidence="1">
    <name type="scientific">Myoviridae sp. ctLEM34</name>
    <dbReference type="NCBI Taxonomy" id="2825082"/>
    <lineage>
        <taxon>Viruses</taxon>
        <taxon>Duplodnaviria</taxon>
        <taxon>Heunggongvirae</taxon>
        <taxon>Uroviricota</taxon>
        <taxon>Caudoviricetes</taxon>
    </lineage>
</organism>
<accession>A0A8S5TR65</accession>
<reference evidence="1" key="1">
    <citation type="journal article" date="2021" name="Proc. Natl. Acad. Sci. U.S.A.">
        <title>A Catalog of Tens of Thousands of Viruses from Human Metagenomes Reveals Hidden Associations with Chronic Diseases.</title>
        <authorList>
            <person name="Tisza M.J."/>
            <person name="Buck C.B."/>
        </authorList>
    </citation>
    <scope>NUCLEOTIDE SEQUENCE</scope>
    <source>
        <strain evidence="1">CtLEM34</strain>
    </source>
</reference>
<dbReference type="EMBL" id="BK015907">
    <property type="protein sequence ID" value="DAF84683.1"/>
    <property type="molecule type" value="Genomic_DNA"/>
</dbReference>
<name>A0A8S5TR65_9CAUD</name>
<evidence type="ECO:0000313" key="1">
    <source>
        <dbReference type="EMBL" id="DAF84683.1"/>
    </source>
</evidence>
<proteinExistence type="predicted"/>
<protein>
    <submittedName>
        <fullName evidence="1">Uncharacterized protein</fullName>
    </submittedName>
</protein>
<sequence>MEVLESASRQVEARVLRYNGSLMLQGRKVYGATEAVYVRIDLISRMRKNPRLAGFAIPAVEFEQFCKTKLGYAYISAHQWKKCNLLSLLG</sequence>